<feature type="region of interest" description="Disordered" evidence="1">
    <location>
        <begin position="254"/>
        <end position="421"/>
    </location>
</feature>
<feature type="compositionally biased region" description="Basic and acidic residues" evidence="1">
    <location>
        <begin position="364"/>
        <end position="380"/>
    </location>
</feature>
<feature type="compositionally biased region" description="Low complexity" evidence="1">
    <location>
        <begin position="325"/>
        <end position="352"/>
    </location>
</feature>
<comment type="caution">
    <text evidence="2">The sequence shown here is derived from an EMBL/GenBank/DDBJ whole genome shotgun (WGS) entry which is preliminary data.</text>
</comment>
<feature type="region of interest" description="Disordered" evidence="1">
    <location>
        <begin position="98"/>
        <end position="132"/>
    </location>
</feature>
<protein>
    <submittedName>
        <fullName evidence="2">Uncharacterized protein</fullName>
    </submittedName>
</protein>
<feature type="compositionally biased region" description="Pro residues" evidence="1">
    <location>
        <begin position="692"/>
        <end position="708"/>
    </location>
</feature>
<feature type="compositionally biased region" description="Low complexity" evidence="1">
    <location>
        <begin position="287"/>
        <end position="311"/>
    </location>
</feature>
<feature type="region of interest" description="Disordered" evidence="1">
    <location>
        <begin position="796"/>
        <end position="817"/>
    </location>
</feature>
<dbReference type="AlphaFoldDB" id="A0A835WUV5"/>
<feature type="compositionally biased region" description="Low complexity" evidence="1">
    <location>
        <begin position="734"/>
        <end position="745"/>
    </location>
</feature>
<dbReference type="OrthoDB" id="543698at2759"/>
<name>A0A835WUV5_9CHLO</name>
<feature type="compositionally biased region" description="Gly residues" evidence="1">
    <location>
        <begin position="15"/>
        <end position="34"/>
    </location>
</feature>
<sequence>MPALASQSRHHVGPGNSGPGRSGGGYDNNGGGYDSGAYYDNHAAPPQTATRGGVGHGSRHHHSTAAYFPDGSGHNRQRQSAGDYEAGAVIPQEQMQGADLASGGAGGLSGIRDPYDKPTRSQLAGAQSRLRQDKRSGALMEVAGRYRTLFAGHHIVRKGLRRSIGDAYAAYVGQVVNLPEDTYALALKALDATFSAKQQTNCAVDFNLWTSPFATSRAKHAQVFNTAKKIMRDLEGYVYDVSYHCPRQLDELRETRRRGGARTPGGESYKEGAVLQTADPPLHREAVPVARRAAPGAAGTHAATASGAHDATQPRVNPITGALRQPYDPQDPQYQQHHKSPSPTRPRTAPSAGTTQPRRARRAGPRDGDSSADERGEVGRRGAAGAARNVSAALDAAAVAAEEERDAQRPSGMPPGPRRLGFMGEQRLKGIRRLSSPGMYVKTPPHYKISNYYSHVSPTDDVLEFMHKRLVRQAEMRKLVQQDKVAAAAEAGVDFGKPPEEAAAAAAAAVDEAATQQQQQLAVMEKILKLGTRHAGPVPRGGKGAFQMGGGPGMGRSSARAAPGCDGNDAPVLMTTFNQPPAPDPAAVAAAAAAQRYAAGGDPATGAPPSETDRVMWIIETAYELGLAGVLGLEGPPQYPRSRRLSPVKYRRQYYDALYGNDNINYSRSSSNSPERYRRSDPGGAVAGAAPGGPPATPGMGVPHPPRAVSPSPQTPQTAAPASAYPQGQLPQHPGVAMPAAAAGQPAGGNPYGYVYPRPPEPRRPPPPGYYSHVPVPPDWQGPTAYSVEVAAARRRVQDAYPDPPAQRYPRSRRLSP</sequence>
<feature type="region of interest" description="Disordered" evidence="1">
    <location>
        <begin position="1"/>
        <end position="83"/>
    </location>
</feature>
<gene>
    <name evidence="2" type="ORF">HYH02_002462</name>
</gene>
<feature type="compositionally biased region" description="Low complexity" evidence="1">
    <location>
        <begin position="710"/>
        <end position="724"/>
    </location>
</feature>
<dbReference type="EMBL" id="JAEHOD010000004">
    <property type="protein sequence ID" value="KAG2453136.1"/>
    <property type="molecule type" value="Genomic_DNA"/>
</dbReference>
<feature type="compositionally biased region" description="Polar residues" evidence="1">
    <location>
        <begin position="662"/>
        <end position="674"/>
    </location>
</feature>
<reference evidence="2" key="1">
    <citation type="journal article" date="2020" name="bioRxiv">
        <title>Comparative genomics of Chlamydomonas.</title>
        <authorList>
            <person name="Craig R.J."/>
            <person name="Hasan A.R."/>
            <person name="Ness R.W."/>
            <person name="Keightley P.D."/>
        </authorList>
    </citation>
    <scope>NUCLEOTIDE SEQUENCE</scope>
    <source>
        <strain evidence="2">CCAP 11/173</strain>
    </source>
</reference>
<evidence type="ECO:0000313" key="2">
    <source>
        <dbReference type="EMBL" id="KAG2453136.1"/>
    </source>
</evidence>
<keyword evidence="3" id="KW-1185">Reference proteome</keyword>
<feature type="region of interest" description="Disordered" evidence="1">
    <location>
        <begin position="661"/>
        <end position="779"/>
    </location>
</feature>
<organism evidence="2 3">
    <name type="scientific">Chlamydomonas schloesseri</name>
    <dbReference type="NCBI Taxonomy" id="2026947"/>
    <lineage>
        <taxon>Eukaryota</taxon>
        <taxon>Viridiplantae</taxon>
        <taxon>Chlorophyta</taxon>
        <taxon>core chlorophytes</taxon>
        <taxon>Chlorophyceae</taxon>
        <taxon>CS clade</taxon>
        <taxon>Chlamydomonadales</taxon>
        <taxon>Chlamydomonadaceae</taxon>
        <taxon>Chlamydomonas</taxon>
    </lineage>
</organism>
<evidence type="ECO:0000313" key="3">
    <source>
        <dbReference type="Proteomes" id="UP000613740"/>
    </source>
</evidence>
<proteinExistence type="predicted"/>
<dbReference type="Proteomes" id="UP000613740">
    <property type="component" value="Unassembled WGS sequence"/>
</dbReference>
<accession>A0A835WUV5</accession>
<feature type="compositionally biased region" description="Pro residues" evidence="1">
    <location>
        <begin position="765"/>
        <end position="779"/>
    </location>
</feature>
<evidence type="ECO:0000256" key="1">
    <source>
        <dbReference type="SAM" id="MobiDB-lite"/>
    </source>
</evidence>
<feature type="compositionally biased region" description="Low complexity" evidence="1">
    <location>
        <begin position="381"/>
        <end position="400"/>
    </location>
</feature>